<keyword evidence="1" id="KW-0472">Membrane</keyword>
<reference evidence="2 3" key="1">
    <citation type="submission" date="2014-11" db="EMBL/GenBank/DDBJ databases">
        <title>Genetic blueprint of the zoonotic pathogen Toxocara canis.</title>
        <authorList>
            <person name="Zhu X.-Q."/>
            <person name="Korhonen P.K."/>
            <person name="Cai H."/>
            <person name="Young N.D."/>
            <person name="Nejsum P."/>
            <person name="von Samson-Himmelstjerna G."/>
            <person name="Boag P.R."/>
            <person name="Tan P."/>
            <person name="Li Q."/>
            <person name="Min J."/>
            <person name="Yang Y."/>
            <person name="Wang X."/>
            <person name="Fang X."/>
            <person name="Hall R.S."/>
            <person name="Hofmann A."/>
            <person name="Sternberg P.W."/>
            <person name="Jex A.R."/>
            <person name="Gasser R.B."/>
        </authorList>
    </citation>
    <scope>NUCLEOTIDE SEQUENCE [LARGE SCALE GENOMIC DNA]</scope>
    <source>
        <strain evidence="2">PN_DK_2014</strain>
    </source>
</reference>
<comment type="caution">
    <text evidence="2">The sequence shown here is derived from an EMBL/GenBank/DDBJ whole genome shotgun (WGS) entry which is preliminary data.</text>
</comment>
<protein>
    <submittedName>
        <fullName evidence="2">Uncharacterized protein</fullName>
    </submittedName>
</protein>
<sequence length="116" mass="13545">MDLISPIISHNPFEYKGIMIESEIAKIFVVHFCIRAYFVCSSMVICCSLRTSAELFNFTLASNISKLVNSLLIFHFLFTFLFDYLSLLRFQLISKLISRSLRILMRPTHALYIIFH</sequence>
<dbReference type="AlphaFoldDB" id="A0A0B2UQI2"/>
<keyword evidence="1" id="KW-1133">Transmembrane helix</keyword>
<feature type="transmembrane region" description="Helical" evidence="1">
    <location>
        <begin position="28"/>
        <end position="51"/>
    </location>
</feature>
<name>A0A0B2UQI2_TOXCA</name>
<evidence type="ECO:0000313" key="2">
    <source>
        <dbReference type="EMBL" id="KHN71402.1"/>
    </source>
</evidence>
<feature type="transmembrane region" description="Helical" evidence="1">
    <location>
        <begin position="71"/>
        <end position="92"/>
    </location>
</feature>
<evidence type="ECO:0000313" key="3">
    <source>
        <dbReference type="Proteomes" id="UP000031036"/>
    </source>
</evidence>
<gene>
    <name evidence="2" type="ORF">Tcan_02293</name>
</gene>
<keyword evidence="1" id="KW-0812">Transmembrane</keyword>
<keyword evidence="3" id="KW-1185">Reference proteome</keyword>
<evidence type="ECO:0000256" key="1">
    <source>
        <dbReference type="SAM" id="Phobius"/>
    </source>
</evidence>
<dbReference type="EMBL" id="JPKZ01022319">
    <property type="protein sequence ID" value="KHN71402.1"/>
    <property type="molecule type" value="Genomic_DNA"/>
</dbReference>
<proteinExistence type="predicted"/>
<organism evidence="2 3">
    <name type="scientific">Toxocara canis</name>
    <name type="common">Canine roundworm</name>
    <dbReference type="NCBI Taxonomy" id="6265"/>
    <lineage>
        <taxon>Eukaryota</taxon>
        <taxon>Metazoa</taxon>
        <taxon>Ecdysozoa</taxon>
        <taxon>Nematoda</taxon>
        <taxon>Chromadorea</taxon>
        <taxon>Rhabditida</taxon>
        <taxon>Spirurina</taxon>
        <taxon>Ascaridomorpha</taxon>
        <taxon>Ascaridoidea</taxon>
        <taxon>Toxocaridae</taxon>
        <taxon>Toxocara</taxon>
    </lineage>
</organism>
<accession>A0A0B2UQI2</accession>
<dbReference type="Proteomes" id="UP000031036">
    <property type="component" value="Unassembled WGS sequence"/>
</dbReference>